<dbReference type="GO" id="GO:0005524">
    <property type="term" value="F:ATP binding"/>
    <property type="evidence" value="ECO:0007669"/>
    <property type="project" value="InterPro"/>
</dbReference>
<gene>
    <name evidence="6" type="ORF">TrST_g1259</name>
</gene>
<feature type="transmembrane region" description="Helical" evidence="5">
    <location>
        <begin position="1512"/>
        <end position="1531"/>
    </location>
</feature>
<feature type="transmembrane region" description="Helical" evidence="5">
    <location>
        <begin position="918"/>
        <end position="938"/>
    </location>
</feature>
<evidence type="ECO:0000256" key="1">
    <source>
        <dbReference type="ARBA" id="ARBA00022679"/>
    </source>
</evidence>
<feature type="transmembrane region" description="Helical" evidence="5">
    <location>
        <begin position="693"/>
        <end position="712"/>
    </location>
</feature>
<feature type="transmembrane region" description="Helical" evidence="5">
    <location>
        <begin position="1338"/>
        <end position="1355"/>
    </location>
</feature>
<accession>A0A9W7DSL8</accession>
<feature type="transmembrane region" description="Helical" evidence="5">
    <location>
        <begin position="435"/>
        <end position="458"/>
    </location>
</feature>
<comment type="caution">
    <text evidence="6">The sequence shown here is derived from an EMBL/GenBank/DDBJ whole genome shotgun (WGS) entry which is preliminary data.</text>
</comment>
<dbReference type="InterPro" id="IPR027417">
    <property type="entry name" value="P-loop_NTPase"/>
</dbReference>
<evidence type="ECO:0008006" key="8">
    <source>
        <dbReference type="Google" id="ProtNLM"/>
    </source>
</evidence>
<feature type="transmembrane region" description="Helical" evidence="5">
    <location>
        <begin position="543"/>
        <end position="560"/>
    </location>
</feature>
<feature type="region of interest" description="Disordered" evidence="4">
    <location>
        <begin position="265"/>
        <end position="306"/>
    </location>
</feature>
<dbReference type="HAMAP" id="MF_00235">
    <property type="entry name" value="Adenylate_kinase_Adk"/>
    <property type="match status" value="1"/>
</dbReference>
<proteinExistence type="inferred from homology"/>
<keyword evidence="5" id="KW-1133">Transmembrane helix</keyword>
<keyword evidence="7" id="KW-1185">Reference proteome</keyword>
<evidence type="ECO:0000256" key="5">
    <source>
        <dbReference type="SAM" id="Phobius"/>
    </source>
</evidence>
<dbReference type="PANTHER" id="PTHR23359">
    <property type="entry name" value="NUCLEOTIDE KINASE"/>
    <property type="match status" value="1"/>
</dbReference>
<feature type="transmembrane region" description="Helical" evidence="5">
    <location>
        <begin position="968"/>
        <end position="993"/>
    </location>
</feature>
<keyword evidence="3" id="KW-0418">Kinase</keyword>
<feature type="transmembrane region" description="Helical" evidence="5">
    <location>
        <begin position="1472"/>
        <end position="1492"/>
    </location>
</feature>
<dbReference type="NCBIfam" id="TIGR01351">
    <property type="entry name" value="adk"/>
    <property type="match status" value="1"/>
</dbReference>
<feature type="transmembrane region" description="Helical" evidence="5">
    <location>
        <begin position="1083"/>
        <end position="1103"/>
    </location>
</feature>
<dbReference type="Gene3D" id="3.40.50.300">
    <property type="entry name" value="P-loop containing nucleotide triphosphate hydrolases"/>
    <property type="match status" value="1"/>
</dbReference>
<feature type="transmembrane region" description="Helical" evidence="5">
    <location>
        <begin position="1278"/>
        <end position="1297"/>
    </location>
</feature>
<dbReference type="InterPro" id="IPR033690">
    <property type="entry name" value="Adenylat_kinase_CS"/>
</dbReference>
<evidence type="ECO:0000256" key="4">
    <source>
        <dbReference type="SAM" id="MobiDB-lite"/>
    </source>
</evidence>
<feature type="transmembrane region" description="Helical" evidence="5">
    <location>
        <begin position="470"/>
        <end position="488"/>
    </location>
</feature>
<feature type="transmembrane region" description="Helical" evidence="5">
    <location>
        <begin position="846"/>
        <end position="867"/>
    </location>
</feature>
<feature type="transmembrane region" description="Helical" evidence="5">
    <location>
        <begin position="1376"/>
        <end position="1395"/>
    </location>
</feature>
<dbReference type="SUPFAM" id="SSF52540">
    <property type="entry name" value="P-loop containing nucleoside triphosphate hydrolases"/>
    <property type="match status" value="1"/>
</dbReference>
<feature type="transmembrane region" description="Helical" evidence="5">
    <location>
        <begin position="1432"/>
        <end position="1452"/>
    </location>
</feature>
<keyword evidence="1" id="KW-0808">Transferase</keyword>
<dbReference type="OrthoDB" id="439792at2759"/>
<dbReference type="CDD" id="cd01428">
    <property type="entry name" value="ADK"/>
    <property type="match status" value="1"/>
</dbReference>
<evidence type="ECO:0000256" key="3">
    <source>
        <dbReference type="ARBA" id="ARBA00022777"/>
    </source>
</evidence>
<evidence type="ECO:0000256" key="2">
    <source>
        <dbReference type="ARBA" id="ARBA00022741"/>
    </source>
</evidence>
<feature type="region of interest" description="Disordered" evidence="4">
    <location>
        <begin position="576"/>
        <end position="596"/>
    </location>
</feature>
<sequence>MLPKKAPKKGTGLGPKRNSKKNKAAAKVGSQTPTRSSSGSVWKSPGANEAQTLTTASCPKIIIAGAPASGKGTQCEIIKARYDVVHLSTGDMLRAAVAAGSELGKKAKAQMEAGELVSDEVIIGAVKERLAQQDCKTKGWLLDGFPRTRAQADALASAGITCDSFVFLKVPDEILVERVVGRRTDPDTGKIYHLKFSPPPTEEIKKRLTHRADDTEEKVKVRLQAFHENVNSIASCYTSTMFEVKGDQDKKRVEELITNHLDKLFQLPPPQNPFPSPPPPPPPVENDDGAPPSSPPPAVLSPAEEKRKNFKALASTVHDFDTDNHDEGRHIDHDFCYKKAAGKSSNRNLQEGLSPLHSPSSPDTMTMHHNSANEVHNSANPLTNSHSHVLKQQISSSLFEFPEEIDDDEDDDDWDFFSSDHAIDKITGLDCDHKFHWVFAIMLHLVLTSVTYFALLFALDPESIENMMRVRLLNPFGLLSLLLVMLGTDDIDSRMDLDAYKTGHVLQRLLKSCPNFCYTAFNLLVQKAMLLVGYLRIGDRKGAVAHIVMIILYPFMGRILHRIRVKMASTIPEDDFETASNQQLPERSRGNSHASHTKNYKGFKLTKGEFKDIVLTQLPYVGFTTILTISYFSFEGYGCIHNARLKEAEYVKDHGIPLANVTYCHELPLDQCTSSGCISGIAECDDVVESSEAFSLLFVVLAGIKLYVLPLAKLRYNFLNFMSFDMLFRDQIQTLLFAFSAFSALFLFASADEIDDYCEYTNPANLAIEDATIFRERSLKQRKVMNLVVRVLFFLTIFCSGLRSDLSAWKGKKHGKGKKRYGCARWLQRKFSTKEVCAVAPVFRNILLLIAMSLCFGVNAFFLYFAWKAREEGTFDSKSARLAENAYAIFVSSWAFIFCCVGIYYFSRPKSKGFQKNFVYALIPLNSILCGIGCIWMEDWENSVARAAEVDFGVPGEGPFGGVFSKNLIYNFCTAAVTIVFWPILGMCNDLLIHDYNDASIQKHLKNLFSSATTILAPACFLFAEGTGCVHAHSYRGCYALVEANFTIELYLILSYCYFLIFGFTLSHFTIDDLLNFNAPTSLILQLVAAFASSLLAFAAFGMRPRENDDAAEYEDGLNPNGVYKQDATLNSILNIRFAIVFIWFLNYCTQGVHVYRQHKSVIKRGETAKEKQDRKTDKKERSWVSRKERKFVKWIEHLLRVEKGDFDVRVSRFFTGVAFTFVVLSLVTAILVLQSPEVGEAIVVKCTPAEIKAFNITDTDECYLPQTEEAKLGAFNYIMWQALSDFSHVMGVFVVMSNLNSNQPKFRVIDVLTIAIMSGVFFIVGNHPSLSSDQWRSFLYGSLVLIFCALALKAKRSLIEYFSPTELKKHILTMTLGMLSQLAPIIFLQCEYFGCALRGYRDENPSHKGFNLVTVHEGMYCGALRVGTKSVSFQVAMILIMGFVVGLYIKYSAHHQELTIAKISHLKMSRFNVFQLFTFLLTSFIALYLFGTRGKANDFYSKRGSSDTEDIFLLTVYFLWFILLSTEAISRVKSVEDDEKFKRDLNKEKSGELEMMKDIEQGKAVHVGTRAKKGLWEISDDYEDKKAKEKIKKQFELQKYESGRFKKAKARGTAGNFEVPDFSPGML</sequence>
<dbReference type="PROSITE" id="PS00113">
    <property type="entry name" value="ADENYLATE_KINASE"/>
    <property type="match status" value="1"/>
</dbReference>
<dbReference type="Proteomes" id="UP001165085">
    <property type="component" value="Unassembled WGS sequence"/>
</dbReference>
<feature type="transmembrane region" description="Helical" evidence="5">
    <location>
        <begin position="887"/>
        <end position="906"/>
    </location>
</feature>
<feature type="transmembrane region" description="Helical" evidence="5">
    <location>
        <begin position="1214"/>
        <end position="1234"/>
    </location>
</feature>
<evidence type="ECO:0000313" key="6">
    <source>
        <dbReference type="EMBL" id="GMH53297.1"/>
    </source>
</evidence>
<feature type="transmembrane region" description="Helical" evidence="5">
    <location>
        <begin position="1050"/>
        <end position="1071"/>
    </location>
</feature>
<dbReference type="Pfam" id="PF00406">
    <property type="entry name" value="ADK"/>
    <property type="match status" value="1"/>
</dbReference>
<dbReference type="EMBL" id="BRXY01000019">
    <property type="protein sequence ID" value="GMH53297.1"/>
    <property type="molecule type" value="Genomic_DNA"/>
</dbReference>
<dbReference type="GO" id="GO:0004017">
    <property type="term" value="F:AMP kinase activity"/>
    <property type="evidence" value="ECO:0007669"/>
    <property type="project" value="InterPro"/>
</dbReference>
<name>A0A9W7DSL8_9STRA</name>
<feature type="transmembrane region" description="Helical" evidence="5">
    <location>
        <begin position="1309"/>
        <end position="1326"/>
    </location>
</feature>
<reference evidence="7" key="1">
    <citation type="journal article" date="2023" name="Commun. Biol.">
        <title>Genome analysis of Parmales, the sister group of diatoms, reveals the evolutionary specialization of diatoms from phago-mixotrophs to photoautotrophs.</title>
        <authorList>
            <person name="Ban H."/>
            <person name="Sato S."/>
            <person name="Yoshikawa S."/>
            <person name="Yamada K."/>
            <person name="Nakamura Y."/>
            <person name="Ichinomiya M."/>
            <person name="Sato N."/>
            <person name="Blanc-Mathieu R."/>
            <person name="Endo H."/>
            <person name="Kuwata A."/>
            <person name="Ogata H."/>
        </authorList>
    </citation>
    <scope>NUCLEOTIDE SEQUENCE [LARGE SCALE GENOMIC DNA]</scope>
    <source>
        <strain evidence="7">NIES 3701</strain>
    </source>
</reference>
<dbReference type="PRINTS" id="PR00094">
    <property type="entry name" value="ADENYLTKNASE"/>
</dbReference>
<dbReference type="InterPro" id="IPR006259">
    <property type="entry name" value="Adenyl_kin_sub"/>
</dbReference>
<keyword evidence="5" id="KW-0472">Membrane</keyword>
<evidence type="ECO:0000313" key="7">
    <source>
        <dbReference type="Proteomes" id="UP001165085"/>
    </source>
</evidence>
<keyword evidence="2" id="KW-0547">Nucleotide-binding</keyword>
<dbReference type="InterPro" id="IPR000850">
    <property type="entry name" value="Adenylat/UMP-CMP_kin"/>
</dbReference>
<feature type="compositionally biased region" description="Pro residues" evidence="4">
    <location>
        <begin position="267"/>
        <end position="284"/>
    </location>
</feature>
<feature type="transmembrane region" description="Helical" evidence="5">
    <location>
        <begin position="732"/>
        <end position="751"/>
    </location>
</feature>
<keyword evidence="5" id="KW-0812">Transmembrane</keyword>
<feature type="region of interest" description="Disordered" evidence="4">
    <location>
        <begin position="1"/>
        <end position="46"/>
    </location>
</feature>
<feature type="transmembrane region" description="Helical" evidence="5">
    <location>
        <begin position="1005"/>
        <end position="1024"/>
    </location>
</feature>
<feature type="transmembrane region" description="Helical" evidence="5">
    <location>
        <begin position="1136"/>
        <end position="1156"/>
    </location>
</feature>
<organism evidence="6 7">
    <name type="scientific">Triparma strigata</name>
    <dbReference type="NCBI Taxonomy" id="1606541"/>
    <lineage>
        <taxon>Eukaryota</taxon>
        <taxon>Sar</taxon>
        <taxon>Stramenopiles</taxon>
        <taxon>Ochrophyta</taxon>
        <taxon>Bolidophyceae</taxon>
        <taxon>Parmales</taxon>
        <taxon>Triparmaceae</taxon>
        <taxon>Triparma</taxon>
    </lineage>
</organism>
<protein>
    <recommendedName>
        <fullName evidence="8">Adenylate kinase</fullName>
    </recommendedName>
</protein>
<feature type="compositionally biased region" description="Polar residues" evidence="4">
    <location>
        <begin position="29"/>
        <end position="41"/>
    </location>
</feature>